<dbReference type="InterPro" id="IPR010401">
    <property type="entry name" value="AGL/Gdb1"/>
</dbReference>
<gene>
    <name evidence="3" type="ordered locus">Mzhil_1388</name>
</gene>
<dbReference type="Pfam" id="PF12439">
    <property type="entry name" value="GDE_N"/>
    <property type="match status" value="1"/>
</dbReference>
<evidence type="ECO:0000313" key="4">
    <source>
        <dbReference type="Proteomes" id="UP000006622"/>
    </source>
</evidence>
<dbReference type="Pfam" id="PF06202">
    <property type="entry name" value="GDE_C"/>
    <property type="match status" value="1"/>
</dbReference>
<sequence length="666" mass="75871">MFESVFPSNEFKDYRSGLRKEWIVTNGLGGYASSTITGANSRTYHGLLVAAMNPPVDRILLLSSVDEIIEINGELYHLAVHKYPDTVYPEGYRYLNSVSFNPFPVYTYNLGNARISKHIFMVHGQNTTIIEYQIDGVCDNDSISMKLLPLINTRNFHHTARSNDNIFKQTAGSFRTEITNGNVSFQLSSNAGYFPAGNWYYDFEYEHELERGNFYTEDNYNPGYFEKSSLTNGSHIFLVASTEHIPDINSEDIEILYRKEIERLIDIERKCSYKDNIISKLYPAADSFIVQRKSTGSNTVIAGYHWFSDWGRDSMISLPGLTLVTGRFEEASSILTTFSKYCRRGLIPNRFPDHSKDMPAYNTVDAPLWFIHAAGRYFEYTGDGNLIEDIWSTIKEILYYYTHGTDNGIIMDSDGLIRHNDQLTWMDAKIGVNAVTPRAGKACEINALWYNALNTALFISDNLQLDIEFNADDLHMIRENFSKMFWNTHEKCLFDFIDDRKETSIIKDPSIRPNQLFAVSLPYTMLTHKQNCQIVKKVEQELLTPVGIRTLSPGDSGYTGIYSGNIWTRDAAYHNGTVWPWLMGAYISAYTRVNNYSDQSIAYSEQLLQGLDGHLYQAGVGTISEIFDGDPPHDPKGCISQAWSVAEIMRAYIEDIVNQGKVKVMY</sequence>
<evidence type="ECO:0000259" key="1">
    <source>
        <dbReference type="Pfam" id="PF06202"/>
    </source>
</evidence>
<dbReference type="Gene3D" id="1.50.10.10">
    <property type="match status" value="1"/>
</dbReference>
<evidence type="ECO:0000259" key="2">
    <source>
        <dbReference type="Pfam" id="PF12439"/>
    </source>
</evidence>
<dbReference type="EMBL" id="CP002101">
    <property type="protein sequence ID" value="AEH61232.1"/>
    <property type="molecule type" value="Genomic_DNA"/>
</dbReference>
<dbReference type="GO" id="GO:0004135">
    <property type="term" value="F:amylo-alpha-1,6-glucosidase activity"/>
    <property type="evidence" value="ECO:0007669"/>
    <property type="project" value="InterPro"/>
</dbReference>
<dbReference type="InterPro" id="IPR012341">
    <property type="entry name" value="6hp_glycosidase-like_sf"/>
</dbReference>
<evidence type="ECO:0000313" key="3">
    <source>
        <dbReference type="EMBL" id="AEH61232.1"/>
    </source>
</evidence>
<dbReference type="FunFam" id="1.50.10.10:FF:000073">
    <property type="entry name" value="Glycogen debranching enzyme, hypothetical (TreX-like)"/>
    <property type="match status" value="1"/>
</dbReference>
<dbReference type="RefSeq" id="WP_013898669.1">
    <property type="nucleotide sequence ID" value="NC_015676.1"/>
</dbReference>
<dbReference type="SUPFAM" id="SSF48208">
    <property type="entry name" value="Six-hairpin glycosidases"/>
    <property type="match status" value="1"/>
</dbReference>
<dbReference type="PANTHER" id="PTHR10569:SF2">
    <property type="entry name" value="GLYCOGEN DEBRANCHING ENZYME"/>
    <property type="match status" value="1"/>
</dbReference>
<accession>F7XM25</accession>
<dbReference type="InterPro" id="IPR008928">
    <property type="entry name" value="6-hairpin_glycosidase_sf"/>
</dbReference>
<dbReference type="GO" id="GO:0004134">
    <property type="term" value="F:4-alpha-glucanotransferase activity"/>
    <property type="evidence" value="ECO:0007669"/>
    <property type="project" value="InterPro"/>
</dbReference>
<feature type="domain" description="Glycogen debranching enzyme bacterial and archaeal type N-terminal" evidence="2">
    <location>
        <begin position="20"/>
        <end position="227"/>
    </location>
</feature>
<dbReference type="STRING" id="679901.Mzhil_1388"/>
<reference evidence="3 4" key="1">
    <citation type="submission" date="2010-07" db="EMBL/GenBank/DDBJ databases">
        <title>The complete genome of Methanosalsum zhilinae DSM 4017.</title>
        <authorList>
            <consortium name="US DOE Joint Genome Institute (JGI-PGF)"/>
            <person name="Lucas S."/>
            <person name="Copeland A."/>
            <person name="Lapidus A."/>
            <person name="Glavina del Rio T."/>
            <person name="Dalin E."/>
            <person name="Tice H."/>
            <person name="Bruce D."/>
            <person name="Goodwin L."/>
            <person name="Pitluck S."/>
            <person name="Kyrpides N."/>
            <person name="Mavromatis K."/>
            <person name="Ovchinnikova G."/>
            <person name="Daligault H."/>
            <person name="Detter J.C."/>
            <person name="Han C."/>
            <person name="Tapia R."/>
            <person name="Larimer F."/>
            <person name="Land M."/>
            <person name="Hauser L."/>
            <person name="Markowitz V."/>
            <person name="Cheng J.-F."/>
            <person name="Hugenholtz P."/>
            <person name="Woyke T."/>
            <person name="Wu D."/>
            <person name="Spring S."/>
            <person name="Schueler E."/>
            <person name="Brambilla E."/>
            <person name="Klenk H.-P."/>
            <person name="Eisen J.A."/>
        </authorList>
    </citation>
    <scope>NUCLEOTIDE SEQUENCE [LARGE SCALE GENOMIC DNA]</scope>
    <source>
        <strain evidence="4">DSM 4017 / NBRC 107636 / OCM 62 / WeN5</strain>
    </source>
</reference>
<organism evidence="3 4">
    <name type="scientific">Methanosalsum zhilinae (strain DSM 4017 / NBRC 107636 / OCM 62 / WeN5)</name>
    <name type="common">Methanohalophilus zhilinae</name>
    <dbReference type="NCBI Taxonomy" id="679901"/>
    <lineage>
        <taxon>Archaea</taxon>
        <taxon>Methanobacteriati</taxon>
        <taxon>Methanobacteriota</taxon>
        <taxon>Stenosarchaea group</taxon>
        <taxon>Methanomicrobia</taxon>
        <taxon>Methanosarcinales</taxon>
        <taxon>Methanosarcinaceae</taxon>
        <taxon>Methanosalsum</taxon>
    </lineage>
</organism>
<dbReference type="InterPro" id="IPR006451">
    <property type="entry name" value="Glycogen_debranch_arc"/>
</dbReference>
<dbReference type="InterPro" id="IPR032790">
    <property type="entry name" value="GDE_C"/>
</dbReference>
<dbReference type="PANTHER" id="PTHR10569">
    <property type="entry name" value="GLYCOGEN DEBRANCHING ENZYME"/>
    <property type="match status" value="1"/>
</dbReference>
<dbReference type="HOGENOM" id="CLU_026835_0_0_2"/>
<dbReference type="OrthoDB" id="8543at2157"/>
<dbReference type="KEGG" id="mzh:Mzhil_1388"/>
<proteinExistence type="predicted"/>
<dbReference type="GO" id="GO:0005980">
    <property type="term" value="P:glycogen catabolic process"/>
    <property type="evidence" value="ECO:0007669"/>
    <property type="project" value="InterPro"/>
</dbReference>
<name>F7XM25_METZD</name>
<protein>
    <submittedName>
        <fullName evidence="3">Glycogen debranching enzyme</fullName>
    </submittedName>
</protein>
<dbReference type="NCBIfam" id="TIGR01561">
    <property type="entry name" value="gde_arch"/>
    <property type="match status" value="1"/>
</dbReference>
<dbReference type="Proteomes" id="UP000006622">
    <property type="component" value="Chromosome"/>
</dbReference>
<dbReference type="AlphaFoldDB" id="F7XM25"/>
<keyword evidence="4" id="KW-1185">Reference proteome</keyword>
<dbReference type="InterPro" id="IPR024742">
    <property type="entry name" value="Glycogen_debranch_N"/>
</dbReference>
<dbReference type="GeneID" id="10823025"/>
<feature type="domain" description="Glycogen debranching enzyme C-terminal" evidence="1">
    <location>
        <begin position="284"/>
        <end position="650"/>
    </location>
</feature>